<evidence type="ECO:0000313" key="4">
    <source>
        <dbReference type="Proteomes" id="UP000253551"/>
    </source>
</evidence>
<dbReference type="PANTHER" id="PTHR48081:SF33">
    <property type="entry name" value="KYNURENINE FORMAMIDASE"/>
    <property type="match status" value="1"/>
</dbReference>
<evidence type="ECO:0000256" key="1">
    <source>
        <dbReference type="ARBA" id="ARBA00022801"/>
    </source>
</evidence>
<reference evidence="3 4" key="1">
    <citation type="journal article" date="2018" name="G3 (Bethesda)">
        <title>Phylogenetic and Phylogenomic Definition of Rhizopus Species.</title>
        <authorList>
            <person name="Gryganskyi A.P."/>
            <person name="Golan J."/>
            <person name="Dolatabadi S."/>
            <person name="Mondo S."/>
            <person name="Robb S."/>
            <person name="Idnurm A."/>
            <person name="Muszewska A."/>
            <person name="Steczkiewicz K."/>
            <person name="Masonjones S."/>
            <person name="Liao H.L."/>
            <person name="Gajdeczka M.T."/>
            <person name="Anike F."/>
            <person name="Vuek A."/>
            <person name="Anishchenko I.M."/>
            <person name="Voigt K."/>
            <person name="de Hoog G.S."/>
            <person name="Smith M.E."/>
            <person name="Heitman J."/>
            <person name="Vilgalys R."/>
            <person name="Stajich J.E."/>
        </authorList>
    </citation>
    <scope>NUCLEOTIDE SEQUENCE [LARGE SCALE GENOMIC DNA]</scope>
    <source>
        <strain evidence="3 4">LSU 92-RS-03</strain>
    </source>
</reference>
<dbReference type="InterPro" id="IPR050300">
    <property type="entry name" value="GDXG_lipolytic_enzyme"/>
</dbReference>
<protein>
    <recommendedName>
        <fullName evidence="2">BD-FAE-like domain-containing protein</fullName>
    </recommendedName>
</protein>
<evidence type="ECO:0000259" key="2">
    <source>
        <dbReference type="Pfam" id="PF20434"/>
    </source>
</evidence>
<name>A0A367JFT8_RHIST</name>
<keyword evidence="1" id="KW-0378">Hydrolase</keyword>
<dbReference type="InterPro" id="IPR029058">
    <property type="entry name" value="AB_hydrolase_fold"/>
</dbReference>
<dbReference type="GO" id="GO:0016787">
    <property type="term" value="F:hydrolase activity"/>
    <property type="evidence" value="ECO:0007669"/>
    <property type="project" value="UniProtKB-KW"/>
</dbReference>
<dbReference type="SUPFAM" id="SSF53474">
    <property type="entry name" value="alpha/beta-Hydrolases"/>
    <property type="match status" value="1"/>
</dbReference>
<organism evidence="3 4">
    <name type="scientific">Rhizopus stolonifer</name>
    <name type="common">Rhizopus nigricans</name>
    <dbReference type="NCBI Taxonomy" id="4846"/>
    <lineage>
        <taxon>Eukaryota</taxon>
        <taxon>Fungi</taxon>
        <taxon>Fungi incertae sedis</taxon>
        <taxon>Mucoromycota</taxon>
        <taxon>Mucoromycotina</taxon>
        <taxon>Mucoromycetes</taxon>
        <taxon>Mucorales</taxon>
        <taxon>Mucorineae</taxon>
        <taxon>Rhizopodaceae</taxon>
        <taxon>Rhizopus</taxon>
    </lineage>
</organism>
<dbReference type="PANTHER" id="PTHR48081">
    <property type="entry name" value="AB HYDROLASE SUPERFAMILY PROTEIN C4A8.06C"/>
    <property type="match status" value="1"/>
</dbReference>
<comment type="caution">
    <text evidence="3">The sequence shown here is derived from an EMBL/GenBank/DDBJ whole genome shotgun (WGS) entry which is preliminary data.</text>
</comment>
<dbReference type="Proteomes" id="UP000253551">
    <property type="component" value="Unassembled WGS sequence"/>
</dbReference>
<dbReference type="AlphaFoldDB" id="A0A367JFT8"/>
<dbReference type="EMBL" id="PJQM01003466">
    <property type="protein sequence ID" value="RCH88745.1"/>
    <property type="molecule type" value="Genomic_DNA"/>
</dbReference>
<gene>
    <name evidence="3" type="ORF">CU098_005153</name>
</gene>
<dbReference type="Gene3D" id="3.40.50.1820">
    <property type="entry name" value="alpha/beta hydrolase"/>
    <property type="match status" value="1"/>
</dbReference>
<dbReference type="InterPro" id="IPR049492">
    <property type="entry name" value="BD-FAE-like_dom"/>
</dbReference>
<feature type="domain" description="BD-FAE-like" evidence="2">
    <location>
        <begin position="145"/>
        <end position="337"/>
    </location>
</feature>
<keyword evidence="4" id="KW-1185">Reference proteome</keyword>
<dbReference type="STRING" id="4846.A0A367JFT8"/>
<evidence type="ECO:0000313" key="3">
    <source>
        <dbReference type="EMBL" id="RCH88745.1"/>
    </source>
</evidence>
<dbReference type="Pfam" id="PF20434">
    <property type="entry name" value="BD-FAE"/>
    <property type="match status" value="1"/>
</dbReference>
<accession>A0A367JFT8</accession>
<proteinExistence type="predicted"/>
<sequence>MGYEILTSIHVELSLQAAVIKLFLIQLVKLFGGFNYALCRFMYWIDIATLLGLGGHFFDMLNEKNLAESTIKLINKKNLRPLESFMSAESFKKYIQPTWRPSDIIMHPHITYATNEEIKQALDTSNQDFDQPRKLMLDVITTRSPKKTGLRPVLFHIHGGGWKLGHKNIFYAYQKLMIPEDEWVIVNVGYRLAPKNPYPAHLIDIKRALRWTKQNIASFGGDPNFIVAIGDSAGGHLSAVAALTANDPRYQPGFEQVDTSLRAVISINGVLDLLHDENTTAYFSRLIANHPEIDHEFISQHSPACLVKKSEKLVPFLCLAGERDNLVTVKEAINFKTNYEQRNQSSCTLAIAPAGHHLSYIFWSPRSLYSARIIQAWCRQLYENKD</sequence>
<dbReference type="OrthoDB" id="19653at2759"/>